<dbReference type="Pfam" id="PF07690">
    <property type="entry name" value="MFS_1"/>
    <property type="match status" value="1"/>
</dbReference>
<feature type="transmembrane region" description="Helical" evidence="5">
    <location>
        <begin position="169"/>
        <end position="188"/>
    </location>
</feature>
<dbReference type="InterPro" id="IPR036259">
    <property type="entry name" value="MFS_trans_sf"/>
</dbReference>
<feature type="transmembrane region" description="Helical" evidence="5">
    <location>
        <begin position="406"/>
        <end position="428"/>
    </location>
</feature>
<evidence type="ECO:0000259" key="6">
    <source>
        <dbReference type="PROSITE" id="PS50850"/>
    </source>
</evidence>
<comment type="subcellular location">
    <subcellularLocation>
        <location evidence="1">Membrane</location>
        <topology evidence="1">Multi-pass membrane protein</topology>
    </subcellularLocation>
</comment>
<organism evidence="7 8">
    <name type="scientific">Trinickia symbiotica</name>
    <dbReference type="NCBI Taxonomy" id="863227"/>
    <lineage>
        <taxon>Bacteria</taxon>
        <taxon>Pseudomonadati</taxon>
        <taxon>Pseudomonadota</taxon>
        <taxon>Betaproteobacteria</taxon>
        <taxon>Burkholderiales</taxon>
        <taxon>Burkholderiaceae</taxon>
        <taxon>Trinickia</taxon>
    </lineage>
</organism>
<keyword evidence="3 5" id="KW-1133">Transmembrane helix</keyword>
<feature type="transmembrane region" description="Helical" evidence="5">
    <location>
        <begin position="50"/>
        <end position="68"/>
    </location>
</feature>
<feature type="transmembrane region" description="Helical" evidence="5">
    <location>
        <begin position="270"/>
        <end position="293"/>
    </location>
</feature>
<comment type="caution">
    <text evidence="7">The sequence shown here is derived from an EMBL/GenBank/DDBJ whole genome shotgun (WGS) entry which is preliminary data.</text>
</comment>
<gene>
    <name evidence="7" type="ORF">C9I57_12255</name>
</gene>
<evidence type="ECO:0000256" key="1">
    <source>
        <dbReference type="ARBA" id="ARBA00004141"/>
    </source>
</evidence>
<dbReference type="GO" id="GO:0022857">
    <property type="term" value="F:transmembrane transporter activity"/>
    <property type="evidence" value="ECO:0007669"/>
    <property type="project" value="InterPro"/>
</dbReference>
<dbReference type="InterPro" id="IPR011701">
    <property type="entry name" value="MFS"/>
</dbReference>
<dbReference type="PANTHER" id="PTHR42718">
    <property type="entry name" value="MAJOR FACILITATOR SUPERFAMILY MULTIDRUG TRANSPORTER MFSC"/>
    <property type="match status" value="1"/>
</dbReference>
<feature type="transmembrane region" description="Helical" evidence="5">
    <location>
        <begin position="105"/>
        <end position="127"/>
    </location>
</feature>
<feature type="transmembrane region" description="Helical" evidence="5">
    <location>
        <begin position="139"/>
        <end position="163"/>
    </location>
</feature>
<dbReference type="Gene3D" id="1.20.1720.10">
    <property type="entry name" value="Multidrug resistance protein D"/>
    <property type="match status" value="1"/>
</dbReference>
<dbReference type="EMBL" id="PYUC01000005">
    <property type="protein sequence ID" value="PTB20597.1"/>
    <property type="molecule type" value="Genomic_DNA"/>
</dbReference>
<evidence type="ECO:0000256" key="4">
    <source>
        <dbReference type="ARBA" id="ARBA00023136"/>
    </source>
</evidence>
<dbReference type="InterPro" id="IPR005829">
    <property type="entry name" value="Sugar_transporter_CS"/>
</dbReference>
<dbReference type="PROSITE" id="PS50850">
    <property type="entry name" value="MFS"/>
    <property type="match status" value="1"/>
</dbReference>
<evidence type="ECO:0000313" key="7">
    <source>
        <dbReference type="EMBL" id="PTB20597.1"/>
    </source>
</evidence>
<proteinExistence type="predicted"/>
<keyword evidence="2 5" id="KW-0812">Transmembrane</keyword>
<evidence type="ECO:0000256" key="2">
    <source>
        <dbReference type="ARBA" id="ARBA00022692"/>
    </source>
</evidence>
<evidence type="ECO:0000313" key="8">
    <source>
        <dbReference type="Proteomes" id="UP000240638"/>
    </source>
</evidence>
<dbReference type="CDD" id="cd17321">
    <property type="entry name" value="MFS_MMR_MDR_like"/>
    <property type="match status" value="1"/>
</dbReference>
<feature type="transmembrane region" description="Helical" evidence="5">
    <location>
        <begin position="299"/>
        <end position="321"/>
    </location>
</feature>
<feature type="transmembrane region" description="Helical" evidence="5">
    <location>
        <begin position="231"/>
        <end position="249"/>
    </location>
</feature>
<dbReference type="AlphaFoldDB" id="A0A2T3XVS2"/>
<name>A0A2T3XVS2_9BURK</name>
<accession>A0A2T3XVS2</accession>
<evidence type="ECO:0000256" key="3">
    <source>
        <dbReference type="ARBA" id="ARBA00022989"/>
    </source>
</evidence>
<dbReference type="SUPFAM" id="SSF103473">
    <property type="entry name" value="MFS general substrate transporter"/>
    <property type="match status" value="1"/>
</dbReference>
<feature type="transmembrane region" description="Helical" evidence="5">
    <location>
        <begin position="200"/>
        <end position="219"/>
    </location>
</feature>
<protein>
    <submittedName>
        <fullName evidence="7">MFS transporter</fullName>
    </submittedName>
</protein>
<feature type="transmembrane region" description="Helical" evidence="5">
    <location>
        <begin position="333"/>
        <end position="353"/>
    </location>
</feature>
<sequence>MDISYSRSGKNVIALAALCLAQLMFALEISSVPVILSTLEKVLQADFRDLQWIMNAYTIACTTVLMASGTLADRYGRKRLFVISVIVFGLASLLCGLTHSAPLLIAGRFVQGMGGGAMLICLIAILSHQFNEGQERIKAFGIWGIFLGFGLGFGPIVGGAIAALSGWQWVFLIHVPISIITLLLALGSVDESSDPEAKKLDVLGIVTLSLAVFGLTYYITQGSEFGFASSISLYVIAATIASFIAFLLVEKINPHPMFDFSVFRIRRFSGAIMGSIGMNFSFWPFIIFLPIYYQSALDYDIVAASLSLLAYTLPTLVVPPFAERLSHRYQPAVIVPLGMFTIGLGFMLMRFGAGFTHAGGLTMLPGSLIAGVGLGLTNTPTTNTTTGSVPSNRAGMASGMDISARLITLAINIALMGLVLVAGIAGYLRGVLPASFDAAQLRALAERIAAGNLPGLAHGFPEFSHIDASGAIARAALVHGFRWVMLYGGLGVYGCSVRSAPSFSALEGRGSLPVRDACALI</sequence>
<dbReference type="Gene3D" id="1.20.1250.20">
    <property type="entry name" value="MFS general substrate transporter like domains"/>
    <property type="match status" value="1"/>
</dbReference>
<dbReference type="GO" id="GO:0016020">
    <property type="term" value="C:membrane"/>
    <property type="evidence" value="ECO:0007669"/>
    <property type="project" value="UniProtKB-SubCell"/>
</dbReference>
<keyword evidence="4 5" id="KW-0472">Membrane</keyword>
<dbReference type="PANTHER" id="PTHR42718:SF49">
    <property type="entry name" value="EXPORT PROTEIN"/>
    <property type="match status" value="1"/>
</dbReference>
<reference evidence="7 8" key="1">
    <citation type="submission" date="2018-03" db="EMBL/GenBank/DDBJ databases">
        <title>Whole genome analyses suggest that Burkholderia sensu lato contains two further novel genera in the rhizoxinica-symbiotica group Mycetohabitans gen. nov., and Trinickia gen. nov.: implications for the evolution of diazotrophy and nodulation in the Burkholderiaceae.</title>
        <authorList>
            <person name="Estrada De Los Santos P."/>
            <person name="Palmer M."/>
            <person name="Chavez-Ramirez B."/>
            <person name="Steenkamp E.T."/>
            <person name="Hirsch A.M."/>
            <person name="Manyaka P."/>
            <person name="Maluk M."/>
            <person name="Lafos M."/>
            <person name="Crook M."/>
            <person name="Gross E."/>
            <person name="Simon M.F."/>
            <person name="Bueno Dos Reis Junior F."/>
            <person name="Poole P.S."/>
            <person name="Venter S.N."/>
            <person name="James E.K."/>
        </authorList>
    </citation>
    <scope>NUCLEOTIDE SEQUENCE [LARGE SCALE GENOMIC DNA]</scope>
    <source>
        <strain evidence="7 8">JPY-366</strain>
    </source>
</reference>
<feature type="transmembrane region" description="Helical" evidence="5">
    <location>
        <begin position="80"/>
        <end position="99"/>
    </location>
</feature>
<dbReference type="Proteomes" id="UP000240638">
    <property type="component" value="Unassembled WGS sequence"/>
</dbReference>
<dbReference type="PROSITE" id="PS00216">
    <property type="entry name" value="SUGAR_TRANSPORT_1"/>
    <property type="match status" value="1"/>
</dbReference>
<evidence type="ECO:0000256" key="5">
    <source>
        <dbReference type="SAM" id="Phobius"/>
    </source>
</evidence>
<feature type="domain" description="Major facilitator superfamily (MFS) profile" evidence="6">
    <location>
        <begin position="14"/>
        <end position="482"/>
    </location>
</feature>
<dbReference type="PRINTS" id="PR01036">
    <property type="entry name" value="TCRTETB"/>
</dbReference>
<dbReference type="InterPro" id="IPR020846">
    <property type="entry name" value="MFS_dom"/>
</dbReference>